<dbReference type="Proteomes" id="UP000001784">
    <property type="component" value="Chromosome"/>
</dbReference>
<evidence type="ECO:0000313" key="3">
    <source>
        <dbReference type="Proteomes" id="UP000001784"/>
    </source>
</evidence>
<gene>
    <name evidence="2" type="ordered locus">Sfum_3179</name>
</gene>
<accession>A0LN50</accession>
<dbReference type="InParanoid" id="A0LN50"/>
<feature type="signal peptide" evidence="1">
    <location>
        <begin position="1"/>
        <end position="22"/>
    </location>
</feature>
<evidence type="ECO:0008006" key="4">
    <source>
        <dbReference type="Google" id="ProtNLM"/>
    </source>
</evidence>
<dbReference type="AlphaFoldDB" id="A0LN50"/>
<reference evidence="2 3" key="1">
    <citation type="submission" date="2006-10" db="EMBL/GenBank/DDBJ databases">
        <title>Complete sequence of Syntrophobacter fumaroxidans MPOB.</title>
        <authorList>
            <consortium name="US DOE Joint Genome Institute"/>
            <person name="Copeland A."/>
            <person name="Lucas S."/>
            <person name="Lapidus A."/>
            <person name="Barry K."/>
            <person name="Detter J.C."/>
            <person name="Glavina del Rio T."/>
            <person name="Hammon N."/>
            <person name="Israni S."/>
            <person name="Pitluck S."/>
            <person name="Goltsman E.G."/>
            <person name="Martinez M."/>
            <person name="Schmutz J."/>
            <person name="Larimer F."/>
            <person name="Land M."/>
            <person name="Hauser L."/>
            <person name="Kyrpides N."/>
            <person name="Kim E."/>
            <person name="Boone D.R."/>
            <person name="Brockman F."/>
            <person name="Culley D."/>
            <person name="Ferry J."/>
            <person name="Gunsalus R."/>
            <person name="McInerney M.J."/>
            <person name="Morrison M."/>
            <person name="Plugge C."/>
            <person name="Rohlin L."/>
            <person name="Scholten J."/>
            <person name="Sieber J."/>
            <person name="Stams A.J.M."/>
            <person name="Worm P."/>
            <person name="Henstra A.M."/>
            <person name="Richardson P."/>
        </authorList>
    </citation>
    <scope>NUCLEOTIDE SEQUENCE [LARGE SCALE GENOMIC DNA]</scope>
    <source>
        <strain evidence="3">DSM 10017 / MPOB</strain>
    </source>
</reference>
<dbReference type="Gene3D" id="2.60.120.200">
    <property type="match status" value="1"/>
</dbReference>
<evidence type="ECO:0000256" key="1">
    <source>
        <dbReference type="SAM" id="SignalP"/>
    </source>
</evidence>
<evidence type="ECO:0000313" key="2">
    <source>
        <dbReference type="EMBL" id="ABK18852.1"/>
    </source>
</evidence>
<sequence>MRCMRVALLFVFLLAGSVAAGAGEVVVEFTSDGPGGQSPYTIIKNALGTDSLEVPDNFHSPPVAHIQDQTLVAVGNCFLFILHRDKDGDPTGTTKNQRNEIKVGKYAIDEAKGTPDNPLTYEWLFKVGKDMKVSREFTHIFQLKSVGGDDSQPIITLTGAKVSGNDRLQLRYNQSSASKLQILRSIPWSSARNRWIKATISTTFKDDGYLKVRLSRLSDNYTILSYSNQNIDMWRGGTFVRSKYGIYRSLNYKTELNDGRVFFANFRIIK</sequence>
<dbReference type="OrthoDB" id="3612157at2"/>
<proteinExistence type="predicted"/>
<keyword evidence="1" id="KW-0732">Signal</keyword>
<dbReference type="RefSeq" id="WP_011699977.1">
    <property type="nucleotide sequence ID" value="NC_008554.1"/>
</dbReference>
<dbReference type="eggNOG" id="ENOG502Z942">
    <property type="taxonomic scope" value="Bacteria"/>
</dbReference>
<protein>
    <recommendedName>
        <fullName evidence="4">Polysaccharide lyase-like protein</fullName>
    </recommendedName>
</protein>
<dbReference type="HOGENOM" id="CLU_072572_0_0_7"/>
<feature type="chain" id="PRO_5002626667" description="Polysaccharide lyase-like protein" evidence="1">
    <location>
        <begin position="23"/>
        <end position="270"/>
    </location>
</feature>
<name>A0LN50_SYNFM</name>
<organism evidence="2 3">
    <name type="scientific">Syntrophobacter fumaroxidans (strain DSM 10017 / MPOB)</name>
    <dbReference type="NCBI Taxonomy" id="335543"/>
    <lineage>
        <taxon>Bacteria</taxon>
        <taxon>Pseudomonadati</taxon>
        <taxon>Thermodesulfobacteriota</taxon>
        <taxon>Syntrophobacteria</taxon>
        <taxon>Syntrophobacterales</taxon>
        <taxon>Syntrophobacteraceae</taxon>
        <taxon>Syntrophobacter</taxon>
    </lineage>
</organism>
<dbReference type="EMBL" id="CP000478">
    <property type="protein sequence ID" value="ABK18852.1"/>
    <property type="molecule type" value="Genomic_DNA"/>
</dbReference>
<keyword evidence="3" id="KW-1185">Reference proteome</keyword>
<dbReference type="KEGG" id="sfu:Sfum_3179"/>